<evidence type="ECO:0000313" key="2">
    <source>
        <dbReference type="Ensembl" id="ENSUPAP00010008618.1"/>
    </source>
</evidence>
<accession>A0A8D2H4U8</accession>
<protein>
    <recommendedName>
        <fullName evidence="4">Transmembrane protein</fullName>
    </recommendedName>
</protein>
<organism evidence="2 3">
    <name type="scientific">Urocitellus parryii</name>
    <name type="common">Arctic ground squirrel</name>
    <name type="synonym">Spermophilus parryii</name>
    <dbReference type="NCBI Taxonomy" id="9999"/>
    <lineage>
        <taxon>Eukaryota</taxon>
        <taxon>Metazoa</taxon>
        <taxon>Chordata</taxon>
        <taxon>Craniata</taxon>
        <taxon>Vertebrata</taxon>
        <taxon>Euteleostomi</taxon>
        <taxon>Mammalia</taxon>
        <taxon>Eutheria</taxon>
        <taxon>Euarchontoglires</taxon>
        <taxon>Glires</taxon>
        <taxon>Rodentia</taxon>
        <taxon>Sciuromorpha</taxon>
        <taxon>Sciuridae</taxon>
        <taxon>Xerinae</taxon>
        <taxon>Marmotini</taxon>
        <taxon>Urocitellus</taxon>
    </lineage>
</organism>
<proteinExistence type="predicted"/>
<evidence type="ECO:0008006" key="4">
    <source>
        <dbReference type="Google" id="ProtNLM"/>
    </source>
</evidence>
<feature type="transmembrane region" description="Helical" evidence="1">
    <location>
        <begin position="70"/>
        <end position="88"/>
    </location>
</feature>
<dbReference type="Proteomes" id="UP000694417">
    <property type="component" value="Unplaced"/>
</dbReference>
<evidence type="ECO:0000313" key="3">
    <source>
        <dbReference type="Proteomes" id="UP000694417"/>
    </source>
</evidence>
<evidence type="ECO:0000256" key="1">
    <source>
        <dbReference type="SAM" id="Phobius"/>
    </source>
</evidence>
<name>A0A8D2H4U8_UROPR</name>
<keyword evidence="3" id="KW-1185">Reference proteome</keyword>
<reference evidence="2" key="1">
    <citation type="submission" date="2025-08" db="UniProtKB">
        <authorList>
            <consortium name="Ensembl"/>
        </authorList>
    </citation>
    <scope>IDENTIFICATION</scope>
</reference>
<keyword evidence="1" id="KW-0812">Transmembrane</keyword>
<dbReference type="Ensembl" id="ENSUPAT00010009904.1">
    <property type="protein sequence ID" value="ENSUPAP00010008618.1"/>
    <property type="gene ID" value="ENSUPAG00010006967.1"/>
</dbReference>
<keyword evidence="1" id="KW-1133">Transmembrane helix</keyword>
<reference evidence="2" key="2">
    <citation type="submission" date="2025-09" db="UniProtKB">
        <authorList>
            <consortium name="Ensembl"/>
        </authorList>
    </citation>
    <scope>IDENTIFICATION</scope>
</reference>
<keyword evidence="1" id="KW-0472">Membrane</keyword>
<dbReference type="AlphaFoldDB" id="A0A8D2H4U8"/>
<dbReference type="GeneTree" id="ENSGT00910000147822"/>
<sequence>MFCCNVYEFSLMTRVNLPCIFIISQYNKLKTKSKTSSQVNMTVFPVLEQKCKQCRFNFWHSKKKGQKDHFNLFFQSVTLSILMIYFVSSLEMEIKYMFTLNNAQYNRLISRSYLCFYA</sequence>